<dbReference type="GeneID" id="113210725"/>
<reference evidence="3" key="1">
    <citation type="submission" date="2025-08" db="UniProtKB">
        <authorList>
            <consortium name="RefSeq"/>
        </authorList>
    </citation>
    <scope>IDENTIFICATION</scope>
    <source>
        <tissue evidence="3">Whole organism</tissue>
    </source>
</reference>
<protein>
    <submittedName>
        <fullName evidence="3">Uncharacterized protein LOC113210725</fullName>
    </submittedName>
</protein>
<evidence type="ECO:0000256" key="1">
    <source>
        <dbReference type="SAM" id="SignalP"/>
    </source>
</evidence>
<keyword evidence="1" id="KW-0732">Signal</keyword>
<name>A0A6J1STL3_FRAOC</name>
<feature type="signal peptide" evidence="1">
    <location>
        <begin position="1"/>
        <end position="19"/>
    </location>
</feature>
<keyword evidence="2" id="KW-1185">Reference proteome</keyword>
<organism evidence="2 3">
    <name type="scientific">Frankliniella occidentalis</name>
    <name type="common">Western flower thrips</name>
    <name type="synonym">Euthrips occidentalis</name>
    <dbReference type="NCBI Taxonomy" id="133901"/>
    <lineage>
        <taxon>Eukaryota</taxon>
        <taxon>Metazoa</taxon>
        <taxon>Ecdysozoa</taxon>
        <taxon>Arthropoda</taxon>
        <taxon>Hexapoda</taxon>
        <taxon>Insecta</taxon>
        <taxon>Pterygota</taxon>
        <taxon>Neoptera</taxon>
        <taxon>Paraneoptera</taxon>
        <taxon>Thysanoptera</taxon>
        <taxon>Terebrantia</taxon>
        <taxon>Thripoidea</taxon>
        <taxon>Thripidae</taxon>
        <taxon>Frankliniella</taxon>
    </lineage>
</organism>
<dbReference type="Proteomes" id="UP000504606">
    <property type="component" value="Unplaced"/>
</dbReference>
<dbReference type="RefSeq" id="XP_026284619.2">
    <property type="nucleotide sequence ID" value="XM_026428834.2"/>
</dbReference>
<accession>A0A6J1STL3</accession>
<gene>
    <name evidence="3" type="primary">LOC113210725</name>
</gene>
<proteinExistence type="predicted"/>
<evidence type="ECO:0000313" key="2">
    <source>
        <dbReference type="Proteomes" id="UP000504606"/>
    </source>
</evidence>
<sequence length="232" mass="23174">MTKYIIAVLAIGAIQAASAAPEPLISPLGVTRGFLDAAKTKVGAAQGITNAAIQAGSDGINLGLDAVQGVEAVKSNALRGAVNITRNLGTEVITQTRNIANHLPSALGIRGVANLGLSGAQGALDLGANAATGVFTGAQALVNGTLDAGRTVSTGVSGAAQTGVNFAGNVPLVPRRTPPAEWPTLSPEASRAVLDLPATAAPPEASGWARDMDTTTPLGVEAQCHGSKKYKL</sequence>
<evidence type="ECO:0000313" key="3">
    <source>
        <dbReference type="RefSeq" id="XP_026284619.2"/>
    </source>
</evidence>
<dbReference type="KEGG" id="foc:113210725"/>
<dbReference type="AlphaFoldDB" id="A0A6J1STL3"/>
<feature type="chain" id="PRO_5038884618" evidence="1">
    <location>
        <begin position="20"/>
        <end position="232"/>
    </location>
</feature>